<dbReference type="InterPro" id="IPR027417">
    <property type="entry name" value="P-loop_NTPase"/>
</dbReference>
<dbReference type="InterPro" id="IPR003593">
    <property type="entry name" value="AAA+_ATPase"/>
</dbReference>
<reference evidence="7 10" key="2">
    <citation type="submission" date="2016-06" db="EMBL/GenBank/DDBJ databases">
        <authorList>
            <person name="Kjaerup R.B."/>
            <person name="Dalgaard T.S."/>
            <person name="Juul-Madsen H.R."/>
        </authorList>
    </citation>
    <scope>NUCLEOTIDE SEQUENCE [LARGE SCALE GENOMIC DNA]</scope>
    <source>
        <strain evidence="7 10">CECT 5115</strain>
    </source>
</reference>
<name>A0A1C3JUN5_9GAMM</name>
<keyword evidence="2" id="KW-0813">Transport</keyword>
<dbReference type="GO" id="GO:0016020">
    <property type="term" value="C:membrane"/>
    <property type="evidence" value="ECO:0007669"/>
    <property type="project" value="InterPro"/>
</dbReference>
<dbReference type="Proteomes" id="UP000092840">
    <property type="component" value="Unassembled WGS sequence"/>
</dbReference>
<evidence type="ECO:0000313" key="9">
    <source>
        <dbReference type="Proteomes" id="UP000092840"/>
    </source>
</evidence>
<feature type="compositionally biased region" description="Polar residues" evidence="5">
    <location>
        <begin position="262"/>
        <end position="272"/>
    </location>
</feature>
<dbReference type="PROSITE" id="PS00211">
    <property type="entry name" value="ABC_TRANSPORTER_1"/>
    <property type="match status" value="1"/>
</dbReference>
<dbReference type="SMART" id="SM00382">
    <property type="entry name" value="AAA"/>
    <property type="match status" value="1"/>
</dbReference>
<accession>A0A1C3JUN5</accession>
<evidence type="ECO:0000256" key="2">
    <source>
        <dbReference type="ARBA" id="ARBA00022448"/>
    </source>
</evidence>
<evidence type="ECO:0000313" key="10">
    <source>
        <dbReference type="Proteomes" id="UP000092871"/>
    </source>
</evidence>
<dbReference type="GO" id="GO:0016887">
    <property type="term" value="F:ATP hydrolysis activity"/>
    <property type="evidence" value="ECO:0007669"/>
    <property type="project" value="InterPro"/>
</dbReference>
<dbReference type="Pfam" id="PF00005">
    <property type="entry name" value="ABC_tran"/>
    <property type="match status" value="1"/>
</dbReference>
<dbReference type="Gene3D" id="3.40.50.300">
    <property type="entry name" value="P-loop containing nucleotide triphosphate hydrolases"/>
    <property type="match status" value="1"/>
</dbReference>
<organism evidence="7 10">
    <name type="scientific">Marinomonas gallaica</name>
    <dbReference type="NCBI Taxonomy" id="1806667"/>
    <lineage>
        <taxon>Bacteria</taxon>
        <taxon>Pseudomonadati</taxon>
        <taxon>Pseudomonadota</taxon>
        <taxon>Gammaproteobacteria</taxon>
        <taxon>Oceanospirillales</taxon>
        <taxon>Oceanospirillaceae</taxon>
        <taxon>Marinomonas</taxon>
    </lineage>
</organism>
<protein>
    <submittedName>
        <fullName evidence="7">Teichoic acids export ATP-binding protein TagH</fullName>
        <ecNumber evidence="7">3.6.3.40</ecNumber>
    </submittedName>
</protein>
<dbReference type="InterPro" id="IPR029439">
    <property type="entry name" value="Wzt_C"/>
</dbReference>
<dbReference type="PANTHER" id="PTHR46743:SF2">
    <property type="entry name" value="TEICHOIC ACIDS EXPORT ATP-BINDING PROTEIN TAGH"/>
    <property type="match status" value="1"/>
</dbReference>
<dbReference type="GO" id="GO:0005524">
    <property type="term" value="F:ATP binding"/>
    <property type="evidence" value="ECO:0007669"/>
    <property type="project" value="UniProtKB-KW"/>
</dbReference>
<evidence type="ECO:0000256" key="4">
    <source>
        <dbReference type="ARBA" id="ARBA00022840"/>
    </source>
</evidence>
<feature type="domain" description="ABC transporter" evidence="6">
    <location>
        <begin position="12"/>
        <end position="251"/>
    </location>
</feature>
<keyword evidence="7" id="KW-0378">Hydrolase</keyword>
<dbReference type="CDD" id="cd10147">
    <property type="entry name" value="Wzt_C-like"/>
    <property type="match status" value="1"/>
</dbReference>
<reference evidence="8 9" key="1">
    <citation type="submission" date="2016-06" db="EMBL/GenBank/DDBJ databases">
        <authorList>
            <person name="Rodrigo-Torres L."/>
            <person name="Arahal D.R."/>
        </authorList>
    </citation>
    <scope>NUCLEOTIDE SEQUENCE [LARGE SCALE GENOMIC DNA]</scope>
    <source>
        <strain evidence="8 9">CECT 5116</strain>
    </source>
</reference>
<dbReference type="Gene3D" id="2.70.50.60">
    <property type="entry name" value="abc- transporter (atp binding component) like domain"/>
    <property type="match status" value="1"/>
</dbReference>
<evidence type="ECO:0000256" key="3">
    <source>
        <dbReference type="ARBA" id="ARBA00022741"/>
    </source>
</evidence>
<dbReference type="RefSeq" id="WP_244502967.1">
    <property type="nucleotide sequence ID" value="NZ_FLRA01000023.1"/>
</dbReference>
<dbReference type="Pfam" id="PF14524">
    <property type="entry name" value="Wzt_C"/>
    <property type="match status" value="1"/>
</dbReference>
<sequence>MTSDVSAPPMLLNICNMSKSYKDYGSELRRVASWLLPVPMKQETTILHDINIQLKSGEAVGLVGENGAGKSTLLKLIVGTLKPSTGSIQVNGSISAILELGMGFNNDLTGRQNAAHSAALMGHTPDQIRAALPDIEAFAEIGDYFDQPMRLYSSGMQMRVAFAVATAFRPDLLIIDEALSVGDAYFQHKSFNRIRDIQAQGTALLIVSHDKEAILRLCDRVVLLDGGTVLQDGVPSTVMDYYNAVITDRDSPVTVSELPSGEKQTSSGNGAAQVTSVKLQQLDGKSAHTLYVGQRAILTVDISVFEDLPELVVGYSIKDRLGHTLFGTNTFHTKQMLTEVKKGQTIQACLAFDVNLGAGNYNLSLALHSADTHLEHNYHWLDYALIFEVVNIEHPHFIGTNFLNTAITQHVCSEQINAKPLDKEKLEHD</sequence>
<dbReference type="InterPro" id="IPR050683">
    <property type="entry name" value="Bact_Polysacc_Export_ATP-bd"/>
</dbReference>
<feature type="region of interest" description="Disordered" evidence="5">
    <location>
        <begin position="253"/>
        <end position="272"/>
    </location>
</feature>
<keyword evidence="3" id="KW-0547">Nucleotide-binding</keyword>
<keyword evidence="4 7" id="KW-0067">ATP-binding</keyword>
<dbReference type="CDD" id="cd03220">
    <property type="entry name" value="ABC_KpsT_Wzt"/>
    <property type="match status" value="1"/>
</dbReference>
<proteinExistence type="inferred from homology"/>
<dbReference type="PROSITE" id="PS50893">
    <property type="entry name" value="ABC_TRANSPORTER_2"/>
    <property type="match status" value="1"/>
</dbReference>
<evidence type="ECO:0000313" key="8">
    <source>
        <dbReference type="EMBL" id="SBT21916.1"/>
    </source>
</evidence>
<dbReference type="InterPro" id="IPR015860">
    <property type="entry name" value="ABC_transpr_TagH-like"/>
</dbReference>
<dbReference type="AlphaFoldDB" id="A0A1C3JUN5"/>
<dbReference type="InterPro" id="IPR017871">
    <property type="entry name" value="ABC_transporter-like_CS"/>
</dbReference>
<comment type="similarity">
    <text evidence="1">Belongs to the ABC transporter superfamily.</text>
</comment>
<dbReference type="PANTHER" id="PTHR46743">
    <property type="entry name" value="TEICHOIC ACIDS EXPORT ATP-BINDING PROTEIN TAGH"/>
    <property type="match status" value="1"/>
</dbReference>
<evidence type="ECO:0000313" key="7">
    <source>
        <dbReference type="EMBL" id="SBT18961.1"/>
    </source>
</evidence>
<dbReference type="GO" id="GO:0140359">
    <property type="term" value="F:ABC-type transporter activity"/>
    <property type="evidence" value="ECO:0007669"/>
    <property type="project" value="InterPro"/>
</dbReference>
<dbReference type="EMBL" id="FLRB01000013">
    <property type="protein sequence ID" value="SBT21916.1"/>
    <property type="molecule type" value="Genomic_DNA"/>
</dbReference>
<dbReference type="Proteomes" id="UP000092871">
    <property type="component" value="Unassembled WGS sequence"/>
</dbReference>
<keyword evidence="9" id="KW-1185">Reference proteome</keyword>
<dbReference type="SUPFAM" id="SSF52540">
    <property type="entry name" value="P-loop containing nucleoside triphosphate hydrolases"/>
    <property type="match status" value="1"/>
</dbReference>
<dbReference type="EMBL" id="FLRA01000023">
    <property type="protein sequence ID" value="SBT18961.1"/>
    <property type="molecule type" value="Genomic_DNA"/>
</dbReference>
<dbReference type="InterPro" id="IPR003439">
    <property type="entry name" value="ABC_transporter-like_ATP-bd"/>
</dbReference>
<evidence type="ECO:0000259" key="6">
    <source>
        <dbReference type="PROSITE" id="PS50893"/>
    </source>
</evidence>
<evidence type="ECO:0000256" key="1">
    <source>
        <dbReference type="ARBA" id="ARBA00005417"/>
    </source>
</evidence>
<evidence type="ECO:0000256" key="5">
    <source>
        <dbReference type="SAM" id="MobiDB-lite"/>
    </source>
</evidence>
<dbReference type="EC" id="3.6.3.40" evidence="7"/>
<gene>
    <name evidence="7" type="primary">tagH</name>
    <name evidence="7" type="ORF">MGA5115_03122</name>
    <name evidence="8" type="ORF">MGA5116_02526</name>
</gene>